<dbReference type="Gene3D" id="3.40.50.300">
    <property type="entry name" value="P-loop containing nucleotide triphosphate hydrolases"/>
    <property type="match status" value="1"/>
</dbReference>
<dbReference type="Proteomes" id="UP000233469">
    <property type="component" value="Unassembled WGS sequence"/>
</dbReference>
<feature type="domain" description="NrS-1 polymerase-like helicase" evidence="3">
    <location>
        <begin position="28"/>
        <end position="136"/>
    </location>
</feature>
<evidence type="ECO:0000259" key="3">
    <source>
        <dbReference type="Pfam" id="PF19263"/>
    </source>
</evidence>
<sequence>MEIKISLWFLVFRPAVIPEAVLVIRFPQGCGKNIITDFIQKKLFSPELTYLTANPEKVLGKFNSHIKGQKLIVMNEMEIASEEWRQANSKFKSLISEDYVGIEYKGMESFDIAHYSGFIVLSNHNSPLRVEVGDRRTVTLDCSSRCKGKTEYFDQLGQILNHPDTPGSIMAYLLGLDVLDNWHPHDIPITKMKVEMMQDQLPNPIRFIINHIKSWPEDRIDRIICDSLYQDYFAWCKRNQEKIFASKVARKHFPLIGIERRIDRKKEWIYVLNRNKIVAKLRESVGDIEEFSDVSQPDISDNEVIEIPIFKVPESTFNTSGSVTDNMSQAEPEIPIASTSGISAANEPPQIINTAVARPESEHVVNPNPEPKPSRTSRKGKEAMIQQEVTPQKNSPPTINPARAQREKRLRKWAIDNGEDPDKYNFSRKQASAMVPFQKGGRPKGEDAMPLGETTDIQLEGGAVNVYQVSQEETIRELAQHIVQENLSEMKVRDIAEALVNTASNATSGVSRLLRLRKELRNLKASEKSISATFDPETTRLSNNMQKERQLQRENEGINYQTTLH</sequence>
<dbReference type="VEuPathDB" id="FungiDB:RhiirFUN_001257"/>
<feature type="compositionally biased region" description="Polar residues" evidence="1">
    <location>
        <begin position="387"/>
        <end position="397"/>
    </location>
</feature>
<dbReference type="VEuPathDB" id="FungiDB:RhiirA1_402853"/>
<name>A0A2N1MY95_9GLOM</name>
<feature type="region of interest" description="Disordered" evidence="1">
    <location>
        <begin position="538"/>
        <end position="565"/>
    </location>
</feature>
<dbReference type="InterPro" id="IPR027417">
    <property type="entry name" value="P-loop_NTPase"/>
</dbReference>
<evidence type="ECO:0000256" key="1">
    <source>
        <dbReference type="SAM" id="MobiDB-lite"/>
    </source>
</evidence>
<feature type="region of interest" description="Disordered" evidence="1">
    <location>
        <begin position="358"/>
        <end position="405"/>
    </location>
</feature>
<gene>
    <name evidence="4" type="ORF">RhiirC2_806826</name>
</gene>
<evidence type="ECO:0000313" key="4">
    <source>
        <dbReference type="EMBL" id="PKK66632.1"/>
    </source>
</evidence>
<reference evidence="4 5" key="1">
    <citation type="submission" date="2016-04" db="EMBL/GenBank/DDBJ databases">
        <title>Genome analyses suggest a sexual origin of heterokaryosis in a supposedly ancient asexual fungus.</title>
        <authorList>
            <person name="Ropars J."/>
            <person name="Sedzielewska K."/>
            <person name="Noel J."/>
            <person name="Charron P."/>
            <person name="Farinelli L."/>
            <person name="Marton T."/>
            <person name="Kruger M."/>
            <person name="Pelin A."/>
            <person name="Brachmann A."/>
            <person name="Corradi N."/>
        </authorList>
    </citation>
    <scope>NUCLEOTIDE SEQUENCE [LARGE SCALE GENOMIC DNA]</scope>
    <source>
        <strain evidence="4 5">C2</strain>
    </source>
</reference>
<feature type="chain" id="PRO_5014780803" description="NrS-1 polymerase-like helicase domain-containing protein" evidence="2">
    <location>
        <begin position="19"/>
        <end position="565"/>
    </location>
</feature>
<protein>
    <recommendedName>
        <fullName evidence="3">NrS-1 polymerase-like helicase domain-containing protein</fullName>
    </recommendedName>
</protein>
<organism evidence="4 5">
    <name type="scientific">Rhizophagus irregularis</name>
    <dbReference type="NCBI Taxonomy" id="588596"/>
    <lineage>
        <taxon>Eukaryota</taxon>
        <taxon>Fungi</taxon>
        <taxon>Fungi incertae sedis</taxon>
        <taxon>Mucoromycota</taxon>
        <taxon>Glomeromycotina</taxon>
        <taxon>Glomeromycetes</taxon>
        <taxon>Glomerales</taxon>
        <taxon>Glomeraceae</taxon>
        <taxon>Rhizophagus</taxon>
    </lineage>
</organism>
<keyword evidence="2" id="KW-0732">Signal</keyword>
<feature type="signal peptide" evidence="2">
    <location>
        <begin position="1"/>
        <end position="18"/>
    </location>
</feature>
<feature type="compositionally biased region" description="Basic and acidic residues" evidence="1">
    <location>
        <begin position="546"/>
        <end position="556"/>
    </location>
</feature>
<dbReference type="Pfam" id="PF19263">
    <property type="entry name" value="DUF5906"/>
    <property type="match status" value="1"/>
</dbReference>
<reference evidence="4 5" key="2">
    <citation type="submission" date="2017-10" db="EMBL/GenBank/DDBJ databases">
        <title>Extensive intraspecific genome diversity in a model arbuscular mycorrhizal fungus.</title>
        <authorList>
            <person name="Chen E.C.H."/>
            <person name="Morin E."/>
            <person name="Baudet D."/>
            <person name="Noel J."/>
            <person name="Ndikumana S."/>
            <person name="Charron P."/>
            <person name="St-Onge C."/>
            <person name="Giorgi J."/>
            <person name="Grigoriev I.V."/>
            <person name="Roux C."/>
            <person name="Martin F.M."/>
            <person name="Corradi N."/>
        </authorList>
    </citation>
    <scope>NUCLEOTIDE SEQUENCE [LARGE SCALE GENOMIC DNA]</scope>
    <source>
        <strain evidence="4 5">C2</strain>
    </source>
</reference>
<dbReference type="VEuPathDB" id="FungiDB:FUN_015922"/>
<proteinExistence type="predicted"/>
<evidence type="ECO:0000256" key="2">
    <source>
        <dbReference type="SAM" id="SignalP"/>
    </source>
</evidence>
<evidence type="ECO:0000313" key="5">
    <source>
        <dbReference type="Proteomes" id="UP000233469"/>
    </source>
</evidence>
<dbReference type="InterPro" id="IPR045455">
    <property type="entry name" value="NrS-1_pol-like_helicase"/>
</dbReference>
<dbReference type="EMBL" id="LLXL01001065">
    <property type="protein sequence ID" value="PKK66632.1"/>
    <property type="molecule type" value="Genomic_DNA"/>
</dbReference>
<comment type="caution">
    <text evidence="4">The sequence shown here is derived from an EMBL/GenBank/DDBJ whole genome shotgun (WGS) entry which is preliminary data.</text>
</comment>
<accession>A0A2N1MY95</accession>
<dbReference type="AlphaFoldDB" id="A0A2N1MY95"/>